<dbReference type="CDD" id="cd09076">
    <property type="entry name" value="L1-EN"/>
    <property type="match status" value="1"/>
</dbReference>
<keyword evidence="7 11" id="KW-0460">Magnesium</keyword>
<dbReference type="PANTHER" id="PTHR22748">
    <property type="entry name" value="AP ENDONUCLEASE"/>
    <property type="match status" value="1"/>
</dbReference>
<evidence type="ECO:0000256" key="11">
    <source>
        <dbReference type="PIRSR" id="PIRSR604808-2"/>
    </source>
</evidence>
<feature type="domain" description="Endonuclease/exonuclease/phosphatase" evidence="14">
    <location>
        <begin position="38"/>
        <end position="257"/>
    </location>
</feature>
<name>A0A9L0RPE8_HORSE</name>
<keyword evidence="6" id="KW-0378">Hydrolase</keyword>
<dbReference type="InterPro" id="IPR036691">
    <property type="entry name" value="Endo/exonu/phosph_ase_sf"/>
</dbReference>
<feature type="active site" description="Proton acceptor" evidence="10">
    <location>
        <position position="257"/>
    </location>
</feature>
<dbReference type="Ensembl" id="ENSECAT00000097989.1">
    <property type="protein sequence ID" value="ENSECAP00000064462.1"/>
    <property type="gene ID" value="ENSECAG00000001832.3"/>
</dbReference>
<comment type="catalytic activity">
    <reaction evidence="1">
        <text>Exonucleolytic cleavage in the 3'- to 5'-direction to yield nucleoside 5'-phosphates.</text>
        <dbReference type="EC" id="3.1.11.2"/>
    </reaction>
</comment>
<evidence type="ECO:0000259" key="14">
    <source>
        <dbReference type="Pfam" id="PF03372"/>
    </source>
</evidence>
<feature type="active site" evidence="10">
    <location>
        <position position="142"/>
    </location>
</feature>
<dbReference type="GO" id="GO:0008081">
    <property type="term" value="F:phosphoric diester hydrolase activity"/>
    <property type="evidence" value="ECO:0000318"/>
    <property type="project" value="GO_Central"/>
</dbReference>
<keyword evidence="16" id="KW-1185">Reference proteome</keyword>
<dbReference type="Pfam" id="PF03372">
    <property type="entry name" value="Exo_endo_phos"/>
    <property type="match status" value="1"/>
</dbReference>
<feature type="site" description="Interaction with DNA substrate" evidence="12">
    <location>
        <position position="257"/>
    </location>
</feature>
<evidence type="ECO:0000256" key="1">
    <source>
        <dbReference type="ARBA" id="ARBA00000493"/>
    </source>
</evidence>
<evidence type="ECO:0000313" key="15">
    <source>
        <dbReference type="Ensembl" id="ENSECAP00000064462.1"/>
    </source>
</evidence>
<proteinExistence type="inferred from homology"/>
<evidence type="ECO:0000256" key="12">
    <source>
        <dbReference type="PIRSR" id="PIRSR604808-3"/>
    </source>
</evidence>
<feature type="active site" description="Proton donor/acceptor" evidence="10">
    <location>
        <position position="172"/>
    </location>
</feature>
<dbReference type="GO" id="GO:0008311">
    <property type="term" value="F:double-stranded DNA 3'-5' DNA exonuclease activity"/>
    <property type="evidence" value="ECO:0000318"/>
    <property type="project" value="GO_Central"/>
</dbReference>
<evidence type="ECO:0000256" key="2">
    <source>
        <dbReference type="ARBA" id="ARBA00007092"/>
    </source>
</evidence>
<dbReference type="Gene3D" id="3.60.10.10">
    <property type="entry name" value="Endonuclease/exonuclease/phosphatase"/>
    <property type="match status" value="1"/>
</dbReference>
<dbReference type="GO" id="GO:0006284">
    <property type="term" value="P:base-excision repair"/>
    <property type="evidence" value="ECO:0000318"/>
    <property type="project" value="GO_Central"/>
</dbReference>
<organism evidence="15 16">
    <name type="scientific">Equus caballus</name>
    <name type="common">Horse</name>
    <dbReference type="NCBI Taxonomy" id="9796"/>
    <lineage>
        <taxon>Eukaryota</taxon>
        <taxon>Metazoa</taxon>
        <taxon>Chordata</taxon>
        <taxon>Craniata</taxon>
        <taxon>Vertebrata</taxon>
        <taxon>Euteleostomi</taxon>
        <taxon>Mammalia</taxon>
        <taxon>Eutheria</taxon>
        <taxon>Laurasiatheria</taxon>
        <taxon>Perissodactyla</taxon>
        <taxon>Equidae</taxon>
        <taxon>Equus</taxon>
    </lineage>
</organism>
<feature type="binding site" evidence="11">
    <location>
        <position position="172"/>
    </location>
    <ligand>
        <name>Mg(2+)</name>
        <dbReference type="ChEBI" id="CHEBI:18420"/>
        <label>1</label>
    </ligand>
</feature>
<feature type="region of interest" description="Disordered" evidence="13">
    <location>
        <begin position="1"/>
        <end position="32"/>
    </location>
</feature>
<dbReference type="PANTHER" id="PTHR22748:SF25">
    <property type="entry name" value="ENDONUCLEASE_EXONUCLEASE_PHOSPHATASE DOMAIN-CONTAINING PROTEIN"/>
    <property type="match status" value="1"/>
</dbReference>
<comment type="similarity">
    <text evidence="2">Belongs to the DNA repair enzymes AP/ExoA family.</text>
</comment>
<keyword evidence="4 11" id="KW-0479">Metal-binding</keyword>
<feature type="binding site" evidence="11">
    <location>
        <position position="41"/>
    </location>
    <ligand>
        <name>Mg(2+)</name>
        <dbReference type="ChEBI" id="CHEBI:18420"/>
        <label>1</label>
    </ligand>
</feature>
<evidence type="ECO:0000256" key="6">
    <source>
        <dbReference type="ARBA" id="ARBA00022801"/>
    </source>
</evidence>
<evidence type="ECO:0000256" key="13">
    <source>
        <dbReference type="SAM" id="MobiDB-lite"/>
    </source>
</evidence>
<feature type="binding site" evidence="11">
    <location>
        <position position="256"/>
    </location>
    <ligand>
        <name>Mg(2+)</name>
        <dbReference type="ChEBI" id="CHEBI:18420"/>
        <label>1</label>
    </ligand>
</feature>
<keyword evidence="8" id="KW-0233">DNA recombination</keyword>
<dbReference type="Proteomes" id="UP000002281">
    <property type="component" value="Chromosome X"/>
</dbReference>
<dbReference type="EC" id="3.1.11.2" evidence="3"/>
<evidence type="ECO:0000313" key="16">
    <source>
        <dbReference type="Proteomes" id="UP000002281"/>
    </source>
</evidence>
<sequence length="284" mass="32551">MAALSPHLKHTGRETKETQENRKTTNGMTALSPHASILTLNVNGLNSPIKRHRVAKWIKEQDPTICCLQEAHLTSKDKHRLRVKGWKTILQANSKGKKADVTMLISDKTDFKIRQVKRDTEGQYIMIKGTLHQEEIMLINIYAPNTGAPKFIKQLLTNLKEDIKNNTIIVGDLNTPLTSMDRSSRLKINKETVELNEKLKQLDLIDIYRTLNPKTAEYTFFSSAHGTFSRIDHMSGNKASLYKFKKIEIITSIFSDHNAVKLEINYKKKPEKGTRMWRLNNTLL</sequence>
<feature type="binding site" evidence="11">
    <location>
        <position position="70"/>
    </location>
    <ligand>
        <name>Mg(2+)</name>
        <dbReference type="ChEBI" id="CHEBI:18420"/>
        <label>1</label>
    </ligand>
</feature>
<keyword evidence="5" id="KW-0227">DNA damage</keyword>
<protein>
    <recommendedName>
        <fullName evidence="3">exodeoxyribonuclease III</fullName>
        <ecNumber evidence="3">3.1.11.2</ecNumber>
    </recommendedName>
</protein>
<feature type="compositionally biased region" description="Basic and acidic residues" evidence="13">
    <location>
        <begin position="11"/>
        <end position="23"/>
    </location>
</feature>
<dbReference type="GO" id="GO:0005634">
    <property type="term" value="C:nucleus"/>
    <property type="evidence" value="ECO:0000318"/>
    <property type="project" value="GO_Central"/>
</dbReference>
<dbReference type="AlphaFoldDB" id="A0A9L0RPE8"/>
<evidence type="ECO:0000256" key="10">
    <source>
        <dbReference type="PIRSR" id="PIRSR604808-1"/>
    </source>
</evidence>
<dbReference type="SUPFAM" id="SSF56219">
    <property type="entry name" value="DNase I-like"/>
    <property type="match status" value="1"/>
</dbReference>
<reference evidence="15 16" key="1">
    <citation type="journal article" date="2009" name="Science">
        <title>Genome sequence, comparative analysis, and population genetics of the domestic horse.</title>
        <authorList>
            <consortium name="Broad Institute Genome Sequencing Platform"/>
            <consortium name="Broad Institute Whole Genome Assembly Team"/>
            <person name="Wade C.M."/>
            <person name="Giulotto E."/>
            <person name="Sigurdsson S."/>
            <person name="Zoli M."/>
            <person name="Gnerre S."/>
            <person name="Imsland F."/>
            <person name="Lear T.L."/>
            <person name="Adelson D.L."/>
            <person name="Bailey E."/>
            <person name="Bellone R.R."/>
            <person name="Bloecker H."/>
            <person name="Distl O."/>
            <person name="Edgar R.C."/>
            <person name="Garber M."/>
            <person name="Leeb T."/>
            <person name="Mauceli E."/>
            <person name="MacLeod J.N."/>
            <person name="Penedo M.C.T."/>
            <person name="Raison J.M."/>
            <person name="Sharpe T."/>
            <person name="Vogel J."/>
            <person name="Andersson L."/>
            <person name="Antczak D.F."/>
            <person name="Biagi T."/>
            <person name="Binns M.M."/>
            <person name="Chowdhary B.P."/>
            <person name="Coleman S.J."/>
            <person name="Della Valle G."/>
            <person name="Fryc S."/>
            <person name="Guerin G."/>
            <person name="Hasegawa T."/>
            <person name="Hill E.W."/>
            <person name="Jurka J."/>
            <person name="Kiialainen A."/>
            <person name="Lindgren G."/>
            <person name="Liu J."/>
            <person name="Magnani E."/>
            <person name="Mickelson J.R."/>
            <person name="Murray J."/>
            <person name="Nergadze S.G."/>
            <person name="Onofrio R."/>
            <person name="Pedroni S."/>
            <person name="Piras M.F."/>
            <person name="Raudsepp T."/>
            <person name="Rocchi M."/>
            <person name="Roeed K.H."/>
            <person name="Ryder O.A."/>
            <person name="Searle S."/>
            <person name="Skow L."/>
            <person name="Swinburne J.E."/>
            <person name="Syvaenen A.C."/>
            <person name="Tozaki T."/>
            <person name="Valberg S.J."/>
            <person name="Vaudin M."/>
            <person name="White J.R."/>
            <person name="Zody M.C."/>
            <person name="Lander E.S."/>
            <person name="Lindblad-Toh K."/>
        </authorList>
    </citation>
    <scope>NUCLEOTIDE SEQUENCE [LARGE SCALE GENOMIC DNA]</scope>
    <source>
        <strain evidence="15 16">Thoroughbred</strain>
    </source>
</reference>
<keyword evidence="9" id="KW-0234">DNA repair</keyword>
<evidence type="ECO:0000256" key="4">
    <source>
        <dbReference type="ARBA" id="ARBA00022723"/>
    </source>
</evidence>
<feature type="site" description="Important for catalytic activity" evidence="12">
    <location>
        <position position="232"/>
    </location>
</feature>
<dbReference type="GO" id="GO:0003906">
    <property type="term" value="F:DNA-(apurinic or apyrimidinic site) endonuclease activity"/>
    <property type="evidence" value="ECO:0000318"/>
    <property type="project" value="GO_Central"/>
</dbReference>
<feature type="binding site" evidence="11">
    <location>
        <position position="257"/>
    </location>
    <ligand>
        <name>Mg(2+)</name>
        <dbReference type="ChEBI" id="CHEBI:18420"/>
        <label>1</label>
    </ligand>
</feature>
<feature type="site" description="Transition state stabilizer" evidence="12">
    <location>
        <position position="174"/>
    </location>
</feature>
<evidence type="ECO:0000256" key="5">
    <source>
        <dbReference type="ARBA" id="ARBA00022763"/>
    </source>
</evidence>
<feature type="binding site" evidence="11">
    <location>
        <position position="174"/>
    </location>
    <ligand>
        <name>Mg(2+)</name>
        <dbReference type="ChEBI" id="CHEBI:18420"/>
        <label>1</label>
    </ligand>
</feature>
<accession>A0A9L0RPE8</accession>
<dbReference type="GeneTree" id="ENSGT00950000183016"/>
<keyword evidence="11" id="KW-0464">Manganese</keyword>
<reference evidence="15" key="3">
    <citation type="submission" date="2025-09" db="UniProtKB">
        <authorList>
            <consortium name="Ensembl"/>
        </authorList>
    </citation>
    <scope>IDENTIFICATION</scope>
    <source>
        <strain evidence="15">Thoroughbred</strain>
    </source>
</reference>
<evidence type="ECO:0000256" key="9">
    <source>
        <dbReference type="ARBA" id="ARBA00023204"/>
    </source>
</evidence>
<evidence type="ECO:0000256" key="8">
    <source>
        <dbReference type="ARBA" id="ARBA00023172"/>
    </source>
</evidence>
<dbReference type="GO" id="GO:0006310">
    <property type="term" value="P:DNA recombination"/>
    <property type="evidence" value="ECO:0007669"/>
    <property type="project" value="UniProtKB-KW"/>
</dbReference>
<evidence type="ECO:0000256" key="3">
    <source>
        <dbReference type="ARBA" id="ARBA00012115"/>
    </source>
</evidence>
<reference evidence="15" key="2">
    <citation type="submission" date="2025-08" db="UniProtKB">
        <authorList>
            <consortium name="Ensembl"/>
        </authorList>
    </citation>
    <scope>IDENTIFICATION</scope>
    <source>
        <strain evidence="15">Thoroughbred</strain>
    </source>
</reference>
<comment type="cofactor">
    <cofactor evidence="11">
        <name>Mg(2+)</name>
        <dbReference type="ChEBI" id="CHEBI:18420"/>
    </cofactor>
    <cofactor evidence="11">
        <name>Mn(2+)</name>
        <dbReference type="ChEBI" id="CHEBI:29035"/>
    </cofactor>
    <text evidence="11">Probably binds two magnesium or manganese ions per subunit.</text>
</comment>
<dbReference type="InterPro" id="IPR004808">
    <property type="entry name" value="AP_endonuc_1"/>
</dbReference>
<dbReference type="GO" id="GO:0046872">
    <property type="term" value="F:metal ion binding"/>
    <property type="evidence" value="ECO:0007669"/>
    <property type="project" value="UniProtKB-KW"/>
</dbReference>
<evidence type="ECO:0000256" key="7">
    <source>
        <dbReference type="ARBA" id="ARBA00022842"/>
    </source>
</evidence>
<dbReference type="InterPro" id="IPR005135">
    <property type="entry name" value="Endo/exonuclease/phosphatase"/>
</dbReference>